<name>A0AAV2FFW8_9ROSI</name>
<dbReference type="Proteomes" id="UP001497516">
    <property type="component" value="Chromosome 6"/>
</dbReference>
<evidence type="ECO:0000313" key="2">
    <source>
        <dbReference type="Proteomes" id="UP001497516"/>
    </source>
</evidence>
<gene>
    <name evidence="1" type="ORF">LTRI10_LOCUS37518</name>
</gene>
<dbReference type="AlphaFoldDB" id="A0AAV2FFW8"/>
<dbReference type="EMBL" id="OZ034819">
    <property type="protein sequence ID" value="CAL1397199.1"/>
    <property type="molecule type" value="Genomic_DNA"/>
</dbReference>
<reference evidence="1 2" key="1">
    <citation type="submission" date="2024-04" db="EMBL/GenBank/DDBJ databases">
        <authorList>
            <person name="Fracassetti M."/>
        </authorList>
    </citation>
    <scope>NUCLEOTIDE SEQUENCE [LARGE SCALE GENOMIC DNA]</scope>
</reference>
<keyword evidence="2" id="KW-1185">Reference proteome</keyword>
<accession>A0AAV2FFW8</accession>
<protein>
    <recommendedName>
        <fullName evidence="3">F-box protein</fullName>
    </recommendedName>
</protein>
<organism evidence="1 2">
    <name type="scientific">Linum trigynum</name>
    <dbReference type="NCBI Taxonomy" id="586398"/>
    <lineage>
        <taxon>Eukaryota</taxon>
        <taxon>Viridiplantae</taxon>
        <taxon>Streptophyta</taxon>
        <taxon>Embryophyta</taxon>
        <taxon>Tracheophyta</taxon>
        <taxon>Spermatophyta</taxon>
        <taxon>Magnoliopsida</taxon>
        <taxon>eudicotyledons</taxon>
        <taxon>Gunneridae</taxon>
        <taxon>Pentapetalae</taxon>
        <taxon>rosids</taxon>
        <taxon>fabids</taxon>
        <taxon>Malpighiales</taxon>
        <taxon>Linaceae</taxon>
        <taxon>Linum</taxon>
    </lineage>
</organism>
<proteinExistence type="predicted"/>
<evidence type="ECO:0008006" key="3">
    <source>
        <dbReference type="Google" id="ProtNLM"/>
    </source>
</evidence>
<sequence>MLAVFPEYYEENHDEYEDTKWSTTWDVCVLMKYWVPESWMKLYVVANPIPCGMSIDCCAGISRDLKFFFLTVPTDMIKDDGRYFGDRSLIPFHLETAEFGDVQIEGTCVKVITNYVPSRECLFEITFRCLQT</sequence>
<evidence type="ECO:0000313" key="1">
    <source>
        <dbReference type="EMBL" id="CAL1397199.1"/>
    </source>
</evidence>